<dbReference type="InterPro" id="IPR027357">
    <property type="entry name" value="DOCKER_dom"/>
</dbReference>
<evidence type="ECO:0000259" key="5">
    <source>
        <dbReference type="PROSITE" id="PS51650"/>
    </source>
</evidence>
<protein>
    <submittedName>
        <fullName evidence="7">Dedicator of cytokinesis domain containing protein</fullName>
    </submittedName>
</protein>
<organism evidence="7 8">
    <name type="scientific">Entamoeba histolytica</name>
    <dbReference type="NCBI Taxonomy" id="5759"/>
    <lineage>
        <taxon>Eukaryota</taxon>
        <taxon>Amoebozoa</taxon>
        <taxon>Evosea</taxon>
        <taxon>Archamoebae</taxon>
        <taxon>Mastigamoebida</taxon>
        <taxon>Entamoebidae</taxon>
        <taxon>Entamoeba</taxon>
    </lineage>
</organism>
<sequence>MSGKGKKPLTEKTEVMKKHSSLVNSGEVEQPTIGNVFVQYDTEGFNKLDTEQIRNYLQHEKKLFLSDDEIKELMFEVVLHSDKVPKTEFGTLDSNINEKRDELMNKSNENNTPTQQHELWLLSEKEVIPQSALVFDAGDIEVDKEEKPRRIKPFTTGDYPGSDQKAEDRAAIDTIFAKTTVVKRKKFEFILSKPKVQEMKHIEAKEKDEPNVDYLREDGPIPDPRIIYSNTFGNLDESFKPVDEANELCDRYDVQLTNTYDKQIQLFIAEVNKIGLIEPNDNLPTEPLFGVFSIYNADETDPNKAKLTENFYIDINTNEQRASIRELSCDDALNNDLNKFCIGLKQNIAEKSHLKCVLMVYKIAESDQQTARDLYVAGGKDSKIKIKQQNKIFTQLNKQYLGIGFVDFNELVNGKIKGNNLPIFREDIDCPKDVISLFDTEKTGKLKKMIIEWSINIKVFDKKNDKKKYRLLDPSGFDLKIGNSKSIILRQIEDFTSLQDEGFYTDYVNNVYIYPTEFVVPAKERKKCNFVITVYIREDDDQFHRDNHLGVFYSTTSNENSFKKSQKTSVGSGGKNDTFMDEIKAKLPTKLTSQHHLLFVIQDVSLDNNGIDDKTDKNEQKEKKTFFASLPFLEKGKLIDDKEYFLPIFSGQPFEGYLTSTYKPLVESTDKVKPGLKIRLKFMTSVNVQDETLHNFLGAVNEASFKERDGGNNNGRTMIDMERMIEKTLDEMRIKTDKKTLIHHFPFIMQSLFNIFKNVKDSANILKYVLSVVECVMKDDTSNQKRPKILVSYIDYYFEKPNKGSKPIFSALMQSLLKLFTEISEYDFQSSKESQKLHTISILKNSWFFYELIVKSLTLEMDSSGLLNNPSSLKFFRSHISSSDEYASFSKTLLKFVDVHSCVMRRVIGIATEKGNNDLFNYIFTANSHFALFLTDLLRIYRRCVILEAIDRYLSIVASVYDPISSTYFSPVDNDFRYVAPNNLFFPKSNNKEEIAQSMNGRQAAELLRIDFLSILSSFPYFVEVSVPVVTPTKINQIQCSLNQYTSIISQRHIFSNIFCRNMLLLLSRSTKTAKYALSVLLKKVIMLDTDSRYQNPIIKQSIAEMFFCVVLYLVEQEKMPTAIWGNENTQFNDTEIEDFFIIFIWILKNINKNMLQYYIVSETSAHIASFFEIIKHCLIILTKDTIASRNIEEDVKFKRNTIIESFKDDTSLSTQNSMKSKSINSHSHNNSSSISIEKSLKDKLNQKSYTHWELVKDDVSLVILDVIELAFNGLFGRENWLMQNLTNIISTTMFKITFTGHYANLFLRFIRRLLTSRGNYIFKENISFGFNLLKSTISLCDNEDYELRQAATSVLYLFAKTNYQVNGDTLSSRVYAISSIAEQNKNNYSIISKAIEVLPEWAQLDATAVSQNHSTNEVEIKNSNDNENKHKNDSIKRKKELIESIDNERGGDGRWWAKKRMLIYLKRRWEKSNETVQLIDQILDKIQDSVDKEGKVGELRRKANDQAINILTLFRNITANVAIETDYKKFVEWQMKKLNELKEELDTFEKIYNELMSVGGSMGGSVSDYRIVESKVIDLCNDRQHVLESEQKAKSVGVIKKEEFMKEHETQREVIAEEFSLICKRLAEGKDMQNTAQKAIEEFNKLKNKAGNAHDKMRVLDGANGGTNVWEVLFGQWKSILPKTTEIIQRIIDLQIKLKESERERIDIQEKVFGELAAAEEYVKVAAFEVDALDVLSFEGDDVKEMKELAESLVRDWPAIEKSVEASKKWYGNGINEGIRRNEKIMLSGLNVKIENISKAKLMEALKKFKSKDKEERENQNRRNEYAQLYTIVIDLAKRGDVEPSAQVNEISKKIKEIENTHTKNLQSQCKQQIDEIIKIVEQKPKYSILLPGIESKEQAKEQNKQEVVVVEKFEEELLLLKNEISKMFNYMKEHQKLIDEHVGEDVIFDNIFSFAQEYSRVPSVHLSWYKTLSEKQGERGNYVEAGICAVHFVSYIYKYLKDKIPLLNENYLTEITTDFLDYEKPLLRTDLEELSEQSLVTWVFKGIDSFQQANLHSFAIALCYFIIPYFSANHDFRKLAQTHKRINELYSYMVDPNNRYIGYFYLVSFFGTFANAGKKYVYRSTLRIKEFQELLIKMHPQGQILESKKEPDPSKAQISVINVSPFNIGGDSTKGGSDFPHTSTFCSEIRVVLDGAKPDVLEKACKKRTILKLKHSFPSVLEREEVIEQTNMMLTPIQSSTDDINCKVEQLATLLEKREELRLSTLQVLLKGILSAEVNGGPGAICKTFLNKEGLDKKLYPAEDVQKLFDVMQNLLDNCKEGLAIHKGQMKAEAAGLQNIFELGFLQLERTVKECKVLVDEYVKNENSK</sequence>
<feature type="coiled-coil region" evidence="3">
    <location>
        <begin position="1532"/>
        <end position="1559"/>
    </location>
</feature>
<dbReference type="Gene3D" id="2.60.40.150">
    <property type="entry name" value="C2 domain"/>
    <property type="match status" value="1"/>
</dbReference>
<feature type="region of interest" description="Disordered" evidence="4">
    <location>
        <begin position="1417"/>
        <end position="1436"/>
    </location>
</feature>
<dbReference type="VEuPathDB" id="AmoebaDB:EHI8A_054180"/>
<dbReference type="InterPro" id="IPR027007">
    <property type="entry name" value="C2_DOCK-type_domain"/>
</dbReference>
<feature type="compositionally biased region" description="Basic and acidic residues" evidence="4">
    <location>
        <begin position="8"/>
        <end position="17"/>
    </location>
</feature>
<dbReference type="Gene3D" id="1.20.58.740">
    <property type="match status" value="1"/>
</dbReference>
<evidence type="ECO:0000259" key="6">
    <source>
        <dbReference type="PROSITE" id="PS51651"/>
    </source>
</evidence>
<dbReference type="PANTHER" id="PTHR23317">
    <property type="entry name" value="DEDICATOR OF CYTOKINESIS DOCK"/>
    <property type="match status" value="1"/>
</dbReference>
<dbReference type="CDD" id="cd08679">
    <property type="entry name" value="C2_DOCK180_related"/>
    <property type="match status" value="1"/>
</dbReference>
<dbReference type="CDD" id="cd11684">
    <property type="entry name" value="DHR2_DOCK"/>
    <property type="match status" value="1"/>
</dbReference>
<feature type="coiled-coil region" evidence="3">
    <location>
        <begin position="1630"/>
        <end position="1657"/>
    </location>
</feature>
<evidence type="ECO:0000256" key="4">
    <source>
        <dbReference type="SAM" id="MobiDB-lite"/>
    </source>
</evidence>
<dbReference type="EMBL" id="BDEQ01000001">
    <property type="protein sequence ID" value="GAT96062.1"/>
    <property type="molecule type" value="Genomic_DNA"/>
</dbReference>
<dbReference type="InterPro" id="IPR043162">
    <property type="entry name" value="DOCK_C_lobe_C"/>
</dbReference>
<dbReference type="InterPro" id="IPR043161">
    <property type="entry name" value="DOCK_C_lobe_A"/>
</dbReference>
<dbReference type="Proteomes" id="UP000078387">
    <property type="component" value="Unassembled WGS sequence"/>
</dbReference>
<dbReference type="InterPro" id="IPR026791">
    <property type="entry name" value="DOCK"/>
</dbReference>
<feature type="compositionally biased region" description="Low complexity" evidence="4">
    <location>
        <begin position="1217"/>
        <end position="1233"/>
    </location>
</feature>
<dbReference type="PROSITE" id="PS51650">
    <property type="entry name" value="C2_DOCK"/>
    <property type="match status" value="1"/>
</dbReference>
<reference evidence="7 8" key="1">
    <citation type="submission" date="2016-05" db="EMBL/GenBank/DDBJ databases">
        <title>First whole genome sequencing of Entamoeba histolytica HM1:IMSS-clone-6.</title>
        <authorList>
            <person name="Mukherjee Avik.K."/>
            <person name="Izumyama S."/>
            <person name="Nakada-Tsukui K."/>
            <person name="Nozaki T."/>
        </authorList>
    </citation>
    <scope>NUCLEOTIDE SEQUENCE [LARGE SCALE GENOMIC DNA]</scope>
    <source>
        <strain evidence="7 8">HM1:IMSS clone 6</strain>
    </source>
</reference>
<feature type="region of interest" description="Disordered" evidence="4">
    <location>
        <begin position="1"/>
        <end position="23"/>
    </location>
</feature>
<dbReference type="GO" id="GO:0007264">
    <property type="term" value="P:small GTPase-mediated signal transduction"/>
    <property type="evidence" value="ECO:0007669"/>
    <property type="project" value="InterPro"/>
</dbReference>
<evidence type="ECO:0000313" key="7">
    <source>
        <dbReference type="EMBL" id="GAT96062.1"/>
    </source>
</evidence>
<dbReference type="InterPro" id="IPR035892">
    <property type="entry name" value="C2_domain_sf"/>
</dbReference>
<dbReference type="OMA" id="KDLMFEV"/>
<feature type="domain" description="C2 DOCK-type" evidence="5">
    <location>
        <begin position="508"/>
        <end position="683"/>
    </location>
</feature>
<name>A0A5K1UNN6_ENTHI</name>
<accession>A0A5K1UNN6</accession>
<gene>
    <name evidence="7" type="ORF">CL6EHI_185270</name>
</gene>
<evidence type="ECO:0000313" key="8">
    <source>
        <dbReference type="Proteomes" id="UP000078387"/>
    </source>
</evidence>
<dbReference type="Pfam" id="PF14429">
    <property type="entry name" value="DOCK-C2"/>
    <property type="match status" value="1"/>
</dbReference>
<comment type="similarity">
    <text evidence="2">Belongs to the DOCK family.</text>
</comment>
<dbReference type="PROSITE" id="PS51651">
    <property type="entry name" value="DOCKER"/>
    <property type="match status" value="1"/>
</dbReference>
<dbReference type="Pfam" id="PF06920">
    <property type="entry name" value="DHR-2_Lobe_A"/>
    <property type="match status" value="1"/>
</dbReference>
<dbReference type="VEuPathDB" id="AmoebaDB:KM1_105380"/>
<feature type="region of interest" description="Disordered" evidence="4">
    <location>
        <begin position="1213"/>
        <end position="1233"/>
    </location>
</feature>
<proteinExistence type="inferred from homology"/>
<evidence type="ECO:0000256" key="3">
    <source>
        <dbReference type="SAM" id="Coils"/>
    </source>
</evidence>
<dbReference type="PANTHER" id="PTHR23317:SF76">
    <property type="entry name" value="LD20667P"/>
    <property type="match status" value="1"/>
</dbReference>
<keyword evidence="1" id="KW-0344">Guanine-nucleotide releasing factor</keyword>
<dbReference type="VEuPathDB" id="AmoebaDB:EHI7A_054900"/>
<comment type="caution">
    <text evidence="7">The sequence shown here is derived from an EMBL/GenBank/DDBJ whole genome shotgun (WGS) entry which is preliminary data.</text>
</comment>
<feature type="domain" description="DOCKER" evidence="6">
    <location>
        <begin position="1958"/>
        <end position="2363"/>
    </location>
</feature>
<dbReference type="Pfam" id="PF20421">
    <property type="entry name" value="DHR-2_Lobe_C"/>
    <property type="match status" value="1"/>
</dbReference>
<dbReference type="VEuPathDB" id="AmoebaDB:EHI5A_064590"/>
<dbReference type="InterPro" id="IPR046773">
    <property type="entry name" value="DOCKER_Lobe_C"/>
</dbReference>
<dbReference type="GO" id="GO:0005085">
    <property type="term" value="F:guanyl-nucleotide exchange factor activity"/>
    <property type="evidence" value="ECO:0007669"/>
    <property type="project" value="UniProtKB-KW"/>
</dbReference>
<dbReference type="InterPro" id="IPR046769">
    <property type="entry name" value="DOCKER_Lobe_A"/>
</dbReference>
<dbReference type="VEuPathDB" id="AmoebaDB:EHI_185270"/>
<evidence type="ECO:0000256" key="2">
    <source>
        <dbReference type="PROSITE-ProRule" id="PRU00983"/>
    </source>
</evidence>
<keyword evidence="3" id="KW-0175">Coiled coil</keyword>
<dbReference type="Gene3D" id="1.25.40.410">
    <property type="match status" value="1"/>
</dbReference>
<evidence type="ECO:0000256" key="1">
    <source>
        <dbReference type="ARBA" id="ARBA00022658"/>
    </source>
</evidence>